<dbReference type="GO" id="GO:0015648">
    <property type="term" value="F:lipid-linked peptidoglycan transporter activity"/>
    <property type="evidence" value="ECO:0007669"/>
    <property type="project" value="TreeGrafter"/>
</dbReference>
<feature type="transmembrane region" description="Helical" evidence="6">
    <location>
        <begin position="90"/>
        <end position="112"/>
    </location>
</feature>
<feature type="transmembrane region" description="Helical" evidence="6">
    <location>
        <begin position="167"/>
        <end position="186"/>
    </location>
</feature>
<dbReference type="GO" id="GO:0005886">
    <property type="term" value="C:plasma membrane"/>
    <property type="evidence" value="ECO:0007669"/>
    <property type="project" value="TreeGrafter"/>
</dbReference>
<dbReference type="GO" id="GO:0032153">
    <property type="term" value="C:cell division site"/>
    <property type="evidence" value="ECO:0007669"/>
    <property type="project" value="TreeGrafter"/>
</dbReference>
<evidence type="ECO:0000256" key="5">
    <source>
        <dbReference type="ARBA" id="ARBA00023136"/>
    </source>
</evidence>
<evidence type="ECO:0000313" key="7">
    <source>
        <dbReference type="EMBL" id="KKS42754.1"/>
    </source>
</evidence>
<evidence type="ECO:0000256" key="6">
    <source>
        <dbReference type="SAM" id="Phobius"/>
    </source>
</evidence>
<feature type="transmembrane region" description="Helical" evidence="6">
    <location>
        <begin position="31"/>
        <end position="49"/>
    </location>
</feature>
<dbReference type="GO" id="GO:0008360">
    <property type="term" value="P:regulation of cell shape"/>
    <property type="evidence" value="ECO:0007669"/>
    <property type="project" value="UniProtKB-KW"/>
</dbReference>
<dbReference type="PATRIC" id="fig|1618378.3.peg.646"/>
<organism evidence="7 8">
    <name type="scientific">Candidatus Collierbacteria bacterium GW2011_GWA2_42_17</name>
    <dbReference type="NCBI Taxonomy" id="1618378"/>
    <lineage>
        <taxon>Bacteria</taxon>
        <taxon>Candidatus Collieribacteriota</taxon>
    </lineage>
</organism>
<feature type="transmembrane region" description="Helical" evidence="6">
    <location>
        <begin position="7"/>
        <end position="25"/>
    </location>
</feature>
<dbReference type="InterPro" id="IPR001182">
    <property type="entry name" value="FtsW/RodA"/>
</dbReference>
<keyword evidence="5 6" id="KW-0472">Membrane</keyword>
<dbReference type="EMBL" id="LCDA01000006">
    <property type="protein sequence ID" value="KKS42754.1"/>
    <property type="molecule type" value="Genomic_DNA"/>
</dbReference>
<gene>
    <name evidence="7" type="ORF">UV06_C0006G0024</name>
</gene>
<keyword evidence="2 6" id="KW-0812">Transmembrane</keyword>
<accession>A0A0G0Z1W8</accession>
<dbReference type="PANTHER" id="PTHR30474:SF1">
    <property type="entry name" value="PEPTIDOGLYCAN GLYCOSYLTRANSFERASE MRDB"/>
    <property type="match status" value="1"/>
</dbReference>
<dbReference type="InterPro" id="IPR018365">
    <property type="entry name" value="Cell_cycle_FtsW-rel_CS"/>
</dbReference>
<evidence type="ECO:0000256" key="4">
    <source>
        <dbReference type="ARBA" id="ARBA00022989"/>
    </source>
</evidence>
<evidence type="ECO:0000256" key="2">
    <source>
        <dbReference type="ARBA" id="ARBA00022692"/>
    </source>
</evidence>
<dbReference type="GO" id="GO:0051301">
    <property type="term" value="P:cell division"/>
    <property type="evidence" value="ECO:0007669"/>
    <property type="project" value="InterPro"/>
</dbReference>
<dbReference type="PANTHER" id="PTHR30474">
    <property type="entry name" value="CELL CYCLE PROTEIN"/>
    <property type="match status" value="1"/>
</dbReference>
<comment type="subcellular location">
    <subcellularLocation>
        <location evidence="1">Membrane</location>
        <topology evidence="1">Multi-pass membrane protein</topology>
    </subcellularLocation>
</comment>
<keyword evidence="3" id="KW-0133">Cell shape</keyword>
<dbReference type="Proteomes" id="UP000033854">
    <property type="component" value="Unassembled WGS sequence"/>
</dbReference>
<feature type="transmembrane region" description="Helical" evidence="6">
    <location>
        <begin position="255"/>
        <end position="275"/>
    </location>
</feature>
<comment type="caution">
    <text evidence="7">The sequence shown here is derived from an EMBL/GenBank/DDBJ whole genome shotgun (WGS) entry which is preliminary data.</text>
</comment>
<evidence type="ECO:0000256" key="1">
    <source>
        <dbReference type="ARBA" id="ARBA00004141"/>
    </source>
</evidence>
<dbReference type="AlphaFoldDB" id="A0A0G0Z1W8"/>
<feature type="transmembrane region" description="Helical" evidence="6">
    <location>
        <begin position="146"/>
        <end position="162"/>
    </location>
</feature>
<reference evidence="7 8" key="1">
    <citation type="journal article" date="2015" name="Nature">
        <title>rRNA introns, odd ribosomes, and small enigmatic genomes across a large radiation of phyla.</title>
        <authorList>
            <person name="Brown C.T."/>
            <person name="Hug L.A."/>
            <person name="Thomas B.C."/>
            <person name="Sharon I."/>
            <person name="Castelle C.J."/>
            <person name="Singh A."/>
            <person name="Wilkins M.J."/>
            <person name="Williams K.H."/>
            <person name="Banfield J.F."/>
        </authorList>
    </citation>
    <scope>NUCLEOTIDE SEQUENCE [LARGE SCALE GENOMIC DNA]</scope>
</reference>
<evidence type="ECO:0000313" key="8">
    <source>
        <dbReference type="Proteomes" id="UP000033854"/>
    </source>
</evidence>
<feature type="transmembrane region" description="Helical" evidence="6">
    <location>
        <begin position="319"/>
        <end position="338"/>
    </location>
</feature>
<keyword evidence="4 6" id="KW-1133">Transmembrane helix</keyword>
<evidence type="ECO:0000256" key="3">
    <source>
        <dbReference type="ARBA" id="ARBA00022960"/>
    </source>
</evidence>
<protein>
    <submittedName>
        <fullName evidence="7">Rod shape-determining protein RodA</fullName>
    </submittedName>
</protein>
<feature type="transmembrane region" description="Helical" evidence="6">
    <location>
        <begin position="56"/>
        <end position="78"/>
    </location>
</feature>
<dbReference type="Pfam" id="PF01098">
    <property type="entry name" value="FTSW_RODA_SPOVE"/>
    <property type="match status" value="1"/>
</dbReference>
<sequence length="351" mass="38757">MRPNKGLFIAALILVLVLGLITIWSTVPDLFFTQLEFIIAGIIIVFLLSRLDTRTFFSISTGLYITSIFLLILTAIIGRNIRGSVRWIDLGIFNLQTSEIVKPFLAIFYASYLSQSKISKWKDVLKFLLLAMIPVVLVIIQPDLGTALTLICLPLALLVFTGHIKKLLIIGAVFLAVAIPLESYFLKPYQRQRIDTFINPYKDPQGAGYNVIQATIAVGSGGIFGKGVKLGTQSHLNFLPERHTDFIFASFVEEFGLVGASFLLAAYFFIFQTCLQTGKVLRDSRASLLSLSVFTIMAFQTVVNIGMNLGVMPVTGITLPLFSYGGSSLLSFAILIGLQLRQLDLITPFEI</sequence>
<proteinExistence type="predicted"/>
<name>A0A0G0Z1W8_9BACT</name>
<dbReference type="PROSITE" id="PS00428">
    <property type="entry name" value="FTSW_RODA_SPOVE"/>
    <property type="match status" value="1"/>
</dbReference>
<feature type="transmembrane region" description="Helical" evidence="6">
    <location>
        <begin position="287"/>
        <end position="307"/>
    </location>
</feature>